<dbReference type="FunFam" id="3.40.50.720:FF:000085">
    <property type="entry name" value="Dihydroflavonol reductase"/>
    <property type="match status" value="1"/>
</dbReference>
<evidence type="ECO:0000256" key="1">
    <source>
        <dbReference type="ARBA" id="ARBA00022857"/>
    </source>
</evidence>
<keyword evidence="2" id="KW-0560">Oxidoreductase</keyword>
<dbReference type="InterPro" id="IPR050425">
    <property type="entry name" value="NAD(P)_dehydrat-like"/>
</dbReference>
<dbReference type="CDD" id="cd08958">
    <property type="entry name" value="FR_SDR_e"/>
    <property type="match status" value="1"/>
</dbReference>
<dbReference type="Gene3D" id="3.40.50.720">
    <property type="entry name" value="NAD(P)-binding Rossmann-like Domain"/>
    <property type="match status" value="1"/>
</dbReference>
<reference evidence="5" key="1">
    <citation type="submission" date="2021-01" db="UniProtKB">
        <authorList>
            <consortium name="EnsemblPlants"/>
        </authorList>
    </citation>
    <scope>IDENTIFICATION</scope>
</reference>
<accession>A0A7N0T1Z0</accession>
<feature type="domain" description="NAD-dependent epimerase/dehydratase" evidence="4">
    <location>
        <begin position="7"/>
        <end position="246"/>
    </location>
</feature>
<evidence type="ECO:0000256" key="2">
    <source>
        <dbReference type="ARBA" id="ARBA00023002"/>
    </source>
</evidence>
<dbReference type="PANTHER" id="PTHR10366:SF821">
    <property type="entry name" value="TETRAKETIDE ALPHA-PYRONE REDUCTASE 1"/>
    <property type="match status" value="1"/>
</dbReference>
<dbReference type="InterPro" id="IPR036291">
    <property type="entry name" value="NAD(P)-bd_dom_sf"/>
</dbReference>
<dbReference type="Proteomes" id="UP000594263">
    <property type="component" value="Unplaced"/>
</dbReference>
<dbReference type="PANTHER" id="PTHR10366">
    <property type="entry name" value="NAD DEPENDENT EPIMERASE/DEHYDRATASE"/>
    <property type="match status" value="1"/>
</dbReference>
<dbReference type="OMA" id="SWICNKS"/>
<dbReference type="SUPFAM" id="SSF51735">
    <property type="entry name" value="NAD(P)-binding Rossmann-fold domains"/>
    <property type="match status" value="1"/>
</dbReference>
<proteinExistence type="inferred from homology"/>
<dbReference type="Pfam" id="PF01370">
    <property type="entry name" value="Epimerase"/>
    <property type="match status" value="1"/>
</dbReference>
<sequence length="365" mass="40014">MEFKGRVCVTGASGFLASWLVKRLLQSNYYVVGTVRDPSNENKLAHLWKLDGAKERLKLVRAELTEEGSFNEAVAGCDGVFHTASPVFGSVSDPMANMVEPAVNGTLNVLRSCKRSPSLRRVVLTSSSSAVRARDDIDPDVPLDESSWSSVELCQRFQIWYALSKTLAERAAWEFCTQNNIDLVTVLPSFVVGPSLPPELCSTASDVLGLLKGETHRFEWQGRMGYVHIDDVASCHILVFEHEDAGGRFLCSADVVENNELAALLSKWYPTLPIPNRPPQALMMLHLLSPSTYGLYMVMFMDKNVGNNSSNSRLICKGGGGDQSAIAACVAVLSLLIIKSPTSKKRMEKSRRGEVGEKLTVLNVC</sequence>
<evidence type="ECO:0000259" key="4">
    <source>
        <dbReference type="Pfam" id="PF01370"/>
    </source>
</evidence>
<dbReference type="Gramene" id="Kaladp0018s0187.1.v1.1">
    <property type="protein sequence ID" value="Kaladp0018s0187.1.v1.1"/>
    <property type="gene ID" value="Kaladp0018s0187.v1.1"/>
</dbReference>
<comment type="similarity">
    <text evidence="3">Belongs to the NAD(P)-dependent epimerase/dehydratase family. Dihydroflavonol-4-reductase subfamily.</text>
</comment>
<dbReference type="GO" id="GO:0048316">
    <property type="term" value="P:seed development"/>
    <property type="evidence" value="ECO:0007669"/>
    <property type="project" value="EnsemblPlants"/>
</dbReference>
<keyword evidence="6" id="KW-1185">Reference proteome</keyword>
<name>A0A7N0T1Z0_KALFE</name>
<dbReference type="AlphaFoldDB" id="A0A7N0T1Z0"/>
<dbReference type="EnsemblPlants" id="Kaladp0018s0187.1.v1.1">
    <property type="protein sequence ID" value="Kaladp0018s0187.1.v1.1"/>
    <property type="gene ID" value="Kaladp0018s0187.v1.1"/>
</dbReference>
<keyword evidence="1" id="KW-0521">NADP</keyword>
<dbReference type="GO" id="GO:0005783">
    <property type="term" value="C:endoplasmic reticulum"/>
    <property type="evidence" value="ECO:0007669"/>
    <property type="project" value="EnsemblPlants"/>
</dbReference>
<evidence type="ECO:0000313" key="5">
    <source>
        <dbReference type="EnsemblPlants" id="Kaladp0018s0187.1.v1.1"/>
    </source>
</evidence>
<organism evidence="5 6">
    <name type="scientific">Kalanchoe fedtschenkoi</name>
    <name type="common">Lavender scallops</name>
    <name type="synonym">South American air plant</name>
    <dbReference type="NCBI Taxonomy" id="63787"/>
    <lineage>
        <taxon>Eukaryota</taxon>
        <taxon>Viridiplantae</taxon>
        <taxon>Streptophyta</taxon>
        <taxon>Embryophyta</taxon>
        <taxon>Tracheophyta</taxon>
        <taxon>Spermatophyta</taxon>
        <taxon>Magnoliopsida</taxon>
        <taxon>eudicotyledons</taxon>
        <taxon>Gunneridae</taxon>
        <taxon>Pentapetalae</taxon>
        <taxon>Saxifragales</taxon>
        <taxon>Crassulaceae</taxon>
        <taxon>Kalanchoe</taxon>
    </lineage>
</organism>
<protein>
    <recommendedName>
        <fullName evidence="4">NAD-dependent epimerase/dehydratase domain-containing protein</fullName>
    </recommendedName>
</protein>
<dbReference type="GO" id="GO:0080110">
    <property type="term" value="P:sporopollenin biosynthetic process"/>
    <property type="evidence" value="ECO:0007669"/>
    <property type="project" value="EnsemblPlants"/>
</dbReference>
<evidence type="ECO:0000313" key="6">
    <source>
        <dbReference type="Proteomes" id="UP000594263"/>
    </source>
</evidence>
<dbReference type="GO" id="GO:0016616">
    <property type="term" value="F:oxidoreductase activity, acting on the CH-OH group of donors, NAD or NADP as acceptor"/>
    <property type="evidence" value="ECO:0007669"/>
    <property type="project" value="TreeGrafter"/>
</dbReference>
<dbReference type="InterPro" id="IPR001509">
    <property type="entry name" value="Epimerase_deHydtase"/>
</dbReference>
<evidence type="ECO:0000256" key="3">
    <source>
        <dbReference type="ARBA" id="ARBA00023445"/>
    </source>
</evidence>